<keyword evidence="4 7" id="KW-0812">Transmembrane</keyword>
<dbReference type="PROSITE" id="PS50928">
    <property type="entry name" value="ABC_TM1"/>
    <property type="match status" value="1"/>
</dbReference>
<feature type="transmembrane region" description="Helical" evidence="7">
    <location>
        <begin position="107"/>
        <end position="131"/>
    </location>
</feature>
<evidence type="ECO:0000256" key="6">
    <source>
        <dbReference type="ARBA" id="ARBA00023136"/>
    </source>
</evidence>
<feature type="transmembrane region" description="Helical" evidence="7">
    <location>
        <begin position="181"/>
        <end position="203"/>
    </location>
</feature>
<evidence type="ECO:0000256" key="2">
    <source>
        <dbReference type="ARBA" id="ARBA00022448"/>
    </source>
</evidence>
<feature type="transmembrane region" description="Helical" evidence="7">
    <location>
        <begin position="9"/>
        <end position="30"/>
    </location>
</feature>
<feature type="transmembrane region" description="Helical" evidence="7">
    <location>
        <begin position="239"/>
        <end position="260"/>
    </location>
</feature>
<keyword evidence="3" id="KW-1003">Cell membrane</keyword>
<keyword evidence="6 7" id="KW-0472">Membrane</keyword>
<evidence type="ECO:0000256" key="5">
    <source>
        <dbReference type="ARBA" id="ARBA00022989"/>
    </source>
</evidence>
<comment type="similarity">
    <text evidence="7">Belongs to the binding-protein-dependent transport system permease family.</text>
</comment>
<keyword evidence="5 7" id="KW-1133">Transmembrane helix</keyword>
<proteinExistence type="inferred from homology"/>
<dbReference type="RefSeq" id="WP_207415862.1">
    <property type="nucleotide sequence ID" value="NZ_CP061178.1"/>
</dbReference>
<dbReference type="PANTHER" id="PTHR32243:SF18">
    <property type="entry name" value="INNER MEMBRANE ABC TRANSPORTER PERMEASE PROTEIN YCJP"/>
    <property type="match status" value="1"/>
</dbReference>
<dbReference type="EMBL" id="JACTNG010000002">
    <property type="protein sequence ID" value="MBO1078439.1"/>
    <property type="molecule type" value="Genomic_DNA"/>
</dbReference>
<evidence type="ECO:0000256" key="4">
    <source>
        <dbReference type="ARBA" id="ARBA00022692"/>
    </source>
</evidence>
<evidence type="ECO:0000256" key="1">
    <source>
        <dbReference type="ARBA" id="ARBA00004651"/>
    </source>
</evidence>
<evidence type="ECO:0000313" key="9">
    <source>
        <dbReference type="EMBL" id="MBO1078439.1"/>
    </source>
</evidence>
<evidence type="ECO:0000256" key="7">
    <source>
        <dbReference type="RuleBase" id="RU363032"/>
    </source>
</evidence>
<gene>
    <name evidence="9" type="ORF">IAI61_05310</name>
</gene>
<name>A0ABS3KLW0_9PROT</name>
<dbReference type="Proteomes" id="UP001518989">
    <property type="component" value="Unassembled WGS sequence"/>
</dbReference>
<evidence type="ECO:0000256" key="3">
    <source>
        <dbReference type="ARBA" id="ARBA00022475"/>
    </source>
</evidence>
<keyword evidence="10" id="KW-1185">Reference proteome</keyword>
<dbReference type="InterPro" id="IPR050901">
    <property type="entry name" value="BP-dep_ABC_trans_perm"/>
</dbReference>
<protein>
    <submittedName>
        <fullName evidence="9">Carbohydrate ABC transporter permease</fullName>
    </submittedName>
</protein>
<comment type="subcellular location">
    <subcellularLocation>
        <location evidence="1 7">Cell membrane</location>
        <topology evidence="1 7">Multi-pass membrane protein</topology>
    </subcellularLocation>
</comment>
<feature type="domain" description="ABC transmembrane type-1" evidence="8">
    <location>
        <begin position="69"/>
        <end position="260"/>
    </location>
</feature>
<dbReference type="SUPFAM" id="SSF161098">
    <property type="entry name" value="MetI-like"/>
    <property type="match status" value="1"/>
</dbReference>
<evidence type="ECO:0000313" key="10">
    <source>
        <dbReference type="Proteomes" id="UP001518989"/>
    </source>
</evidence>
<reference evidence="9 10" key="1">
    <citation type="submission" date="2020-09" db="EMBL/GenBank/DDBJ databases">
        <title>Roseomonas.</title>
        <authorList>
            <person name="Zhu W."/>
        </authorList>
    </citation>
    <scope>NUCLEOTIDE SEQUENCE [LARGE SCALE GENOMIC DNA]</scope>
    <source>
        <strain evidence="9 10">573</strain>
    </source>
</reference>
<dbReference type="PANTHER" id="PTHR32243">
    <property type="entry name" value="MALTOSE TRANSPORT SYSTEM PERMEASE-RELATED"/>
    <property type="match status" value="1"/>
</dbReference>
<dbReference type="InterPro" id="IPR035906">
    <property type="entry name" value="MetI-like_sf"/>
</dbReference>
<organism evidence="9 10">
    <name type="scientific">Roseomonas haemaphysalidis</name>
    <dbReference type="NCBI Taxonomy" id="2768162"/>
    <lineage>
        <taxon>Bacteria</taxon>
        <taxon>Pseudomonadati</taxon>
        <taxon>Pseudomonadota</taxon>
        <taxon>Alphaproteobacteria</taxon>
        <taxon>Acetobacterales</taxon>
        <taxon>Roseomonadaceae</taxon>
        <taxon>Roseomonas</taxon>
    </lineage>
</organism>
<dbReference type="CDD" id="cd06261">
    <property type="entry name" value="TM_PBP2"/>
    <property type="match status" value="1"/>
</dbReference>
<feature type="transmembrane region" description="Helical" evidence="7">
    <location>
        <begin position="68"/>
        <end position="95"/>
    </location>
</feature>
<keyword evidence="2 7" id="KW-0813">Transport</keyword>
<dbReference type="Gene3D" id="1.10.3720.10">
    <property type="entry name" value="MetI-like"/>
    <property type="match status" value="1"/>
</dbReference>
<dbReference type="InterPro" id="IPR000515">
    <property type="entry name" value="MetI-like"/>
</dbReference>
<accession>A0ABS3KLW0</accession>
<sequence>MTGSKRNGWVYIPVAVLVAVTVLPFLWVVVSSFKTLEELYSLPLHLLPQHATLANYVNVLYQSNIPRYFLNSTIVSLGSTAIGLVFAIPAAYGLARFRFKGNGLLQSFILICHLLPTAALIIPLYVMFGYLRLLNSYVGLILAYLILTLPLSIWMLTGYFRSIPAELEEAAVIDGASRLTVLLRIMLPLSLPGVVVIVLYAFVATWNEFIFALSFASDPSVKTLPIGVAEFTTSTDTDWGAIMAASVIMTLPVAFVFFALQRLFVGGLLAGAVKG</sequence>
<evidence type="ECO:0000259" key="8">
    <source>
        <dbReference type="PROSITE" id="PS50928"/>
    </source>
</evidence>
<dbReference type="Pfam" id="PF00528">
    <property type="entry name" value="BPD_transp_1"/>
    <property type="match status" value="1"/>
</dbReference>
<comment type="caution">
    <text evidence="9">The sequence shown here is derived from an EMBL/GenBank/DDBJ whole genome shotgun (WGS) entry which is preliminary data.</text>
</comment>
<feature type="transmembrane region" description="Helical" evidence="7">
    <location>
        <begin position="137"/>
        <end position="160"/>
    </location>
</feature>